<keyword evidence="2" id="KW-1185">Reference proteome</keyword>
<evidence type="ECO:0000313" key="1">
    <source>
        <dbReference type="EMBL" id="BBF87486.1"/>
    </source>
</evidence>
<dbReference type="EMBL" id="AP018823">
    <property type="protein sequence ID" value="BBF87486.1"/>
    <property type="molecule type" value="Genomic_DNA"/>
</dbReference>
<dbReference type="KEGG" id="amah:DLM_3907"/>
<name>A0A3G9GTZ6_9NEIS</name>
<accession>A0A3G9GTZ6</accession>
<evidence type="ECO:0000313" key="2">
    <source>
        <dbReference type="Proteomes" id="UP000198290"/>
    </source>
</evidence>
<reference evidence="2" key="3">
    <citation type="journal article" date="2017" name="Plant Physiol. Biochem.">
        <title>Differential oxidative and antioxidative response of duckweed Lemna minor toward plant growth promoting/inhibiting bacteria.</title>
        <authorList>
            <person name="Ishizawa H."/>
            <person name="Kuroda M."/>
            <person name="Morikawa M."/>
            <person name="Ike M."/>
        </authorList>
    </citation>
    <scope>NUCLEOTIDE SEQUENCE [LARGE SCALE GENOMIC DNA]</scope>
    <source>
        <strain evidence="2">H3</strain>
    </source>
</reference>
<dbReference type="Proteomes" id="UP000198290">
    <property type="component" value="Chromosome"/>
</dbReference>
<sequence length="41" mass="4490">MLPAPMPEVCAESGRVNFLCDVWQQPVAGRQQDPSARACCQ</sequence>
<organism evidence="1 2">
    <name type="scientific">Aquitalea magnusonii</name>
    <dbReference type="NCBI Taxonomy" id="332411"/>
    <lineage>
        <taxon>Bacteria</taxon>
        <taxon>Pseudomonadati</taxon>
        <taxon>Pseudomonadota</taxon>
        <taxon>Betaproteobacteria</taxon>
        <taxon>Neisseriales</taxon>
        <taxon>Chromobacteriaceae</taxon>
        <taxon>Aquitalea</taxon>
    </lineage>
</organism>
<dbReference type="AlphaFoldDB" id="A0A3G9GTZ6"/>
<reference evidence="2" key="1">
    <citation type="journal article" date="2017" name="Biotechnol. Biofuels">
        <title>Evaluation of environmental bacterial communities as a factor affecting the growth of duckweed Lemna minor.</title>
        <authorList>
            <person name="Ishizawa H."/>
            <person name="Kuroda M."/>
            <person name="Morikawa M."/>
            <person name="Ike M."/>
        </authorList>
    </citation>
    <scope>NUCLEOTIDE SEQUENCE [LARGE SCALE GENOMIC DNA]</scope>
    <source>
        <strain evidence="2">H3</strain>
    </source>
</reference>
<proteinExistence type="predicted"/>
<protein>
    <submittedName>
        <fullName evidence="1">Uncharacterized protein</fullName>
    </submittedName>
</protein>
<gene>
    <name evidence="1" type="ORF">DLM_3907</name>
</gene>
<reference evidence="1 2" key="2">
    <citation type="journal article" date="2017" name="Genome Announc.">
        <title>Draft genome sequence of Aquitalea magnusonii strain H3, a plant growth-promoting bacterium of duckweed Lemna minor.</title>
        <authorList>
            <person name="Ishizawa H."/>
            <person name="Kuroda M."/>
            <person name="Ike M."/>
        </authorList>
    </citation>
    <scope>NUCLEOTIDE SEQUENCE [LARGE SCALE GENOMIC DNA]</scope>
    <source>
        <strain evidence="1 2">H3</strain>
    </source>
</reference>